<proteinExistence type="predicted"/>
<dbReference type="PROSITE" id="PS50112">
    <property type="entry name" value="PAS"/>
    <property type="match status" value="1"/>
</dbReference>
<organism evidence="1 2">
    <name type="scientific">Capsulimonas corticalis</name>
    <dbReference type="NCBI Taxonomy" id="2219043"/>
    <lineage>
        <taxon>Bacteria</taxon>
        <taxon>Bacillati</taxon>
        <taxon>Armatimonadota</taxon>
        <taxon>Armatimonadia</taxon>
        <taxon>Capsulimonadales</taxon>
        <taxon>Capsulimonadaceae</taxon>
        <taxon>Capsulimonas</taxon>
    </lineage>
</organism>
<dbReference type="RefSeq" id="WP_119325214.1">
    <property type="nucleotide sequence ID" value="NZ_AP025739.1"/>
</dbReference>
<accession>A0A402D6Z2</accession>
<dbReference type="Pfam" id="PF13581">
    <property type="entry name" value="HATPase_c_2"/>
    <property type="match status" value="1"/>
</dbReference>
<dbReference type="SUPFAM" id="SSF55785">
    <property type="entry name" value="PYP-like sensor domain (PAS domain)"/>
    <property type="match status" value="1"/>
</dbReference>
<name>A0A402D6Z2_9BACT</name>
<sequence length="478" mass="52479">MDEINYHDPSGGEISRERLLLIANNTPLLVAYVGADGRYQFNNDTYSKWFGVHALDLRGKEVKEVIGDEAYHAIRHHLESALAGNIVTYDMPMQYARAGRRFVRTTLVPEKGVSGVVLGFMLFVSDDTTLYDAQTQITSAYERLLLTSSIGRTVRSSADPQEIMTTTTAALGQAMGADRCYYVTYDQHSDHSVVGPEWSREGISSIAGVHRMSDYGPNRRADYLAGQTDIIEDAFLLADSAVARKLGVRAAVRAPIQQDGRTTALVVAMATEPRRWTEQEITLVETIVSQTRGAMEVALARQRERNTLREVLAAVTGGKFNLVFDRSELPAEQGKDLGRKLKLTPTDGLRDLRHLVRQAAYHAGYSDERQNDLLTVASEAGMNAIVHAGEGVARVRLTESGMTQIWIEDQGKGIATADLPRAALARGYSTQGTLGHGIKMMLDTCDRMHLLTGSRGTIVVLEQDATPPSPSWLNDLTG</sequence>
<dbReference type="Pfam" id="PF08448">
    <property type="entry name" value="PAS_4"/>
    <property type="match status" value="1"/>
</dbReference>
<dbReference type="OrthoDB" id="5287260at2"/>
<dbReference type="InterPro" id="IPR013656">
    <property type="entry name" value="PAS_4"/>
</dbReference>
<gene>
    <name evidence="1" type="ORF">CCAX7_36100</name>
</gene>
<protein>
    <submittedName>
        <fullName evidence="1">Uncharacterized protein</fullName>
    </submittedName>
</protein>
<dbReference type="SUPFAM" id="SSF55874">
    <property type="entry name" value="ATPase domain of HSP90 chaperone/DNA topoisomerase II/histidine kinase"/>
    <property type="match status" value="1"/>
</dbReference>
<dbReference type="Proteomes" id="UP000287394">
    <property type="component" value="Chromosome"/>
</dbReference>
<evidence type="ECO:0000313" key="2">
    <source>
        <dbReference type="Proteomes" id="UP000287394"/>
    </source>
</evidence>
<dbReference type="EMBL" id="AP025739">
    <property type="protein sequence ID" value="BDI31559.1"/>
    <property type="molecule type" value="Genomic_DNA"/>
</dbReference>
<dbReference type="Gene3D" id="3.30.450.20">
    <property type="entry name" value="PAS domain"/>
    <property type="match status" value="1"/>
</dbReference>
<dbReference type="InterPro" id="IPR035965">
    <property type="entry name" value="PAS-like_dom_sf"/>
</dbReference>
<dbReference type="Pfam" id="PF01590">
    <property type="entry name" value="GAF"/>
    <property type="match status" value="1"/>
</dbReference>
<dbReference type="SMART" id="SM00065">
    <property type="entry name" value="GAF"/>
    <property type="match status" value="1"/>
</dbReference>
<dbReference type="InterPro" id="IPR003018">
    <property type="entry name" value="GAF"/>
</dbReference>
<dbReference type="Gene3D" id="3.30.565.10">
    <property type="entry name" value="Histidine kinase-like ATPase, C-terminal domain"/>
    <property type="match status" value="1"/>
</dbReference>
<dbReference type="SMART" id="SM00091">
    <property type="entry name" value="PAS"/>
    <property type="match status" value="1"/>
</dbReference>
<dbReference type="Gene3D" id="3.30.450.40">
    <property type="match status" value="1"/>
</dbReference>
<dbReference type="InterPro" id="IPR036890">
    <property type="entry name" value="HATPase_C_sf"/>
</dbReference>
<evidence type="ECO:0000313" key="1">
    <source>
        <dbReference type="EMBL" id="BDI31559.1"/>
    </source>
</evidence>
<dbReference type="NCBIfam" id="TIGR00229">
    <property type="entry name" value="sensory_box"/>
    <property type="match status" value="1"/>
</dbReference>
<dbReference type="InterPro" id="IPR003594">
    <property type="entry name" value="HATPase_dom"/>
</dbReference>
<dbReference type="CDD" id="cd00130">
    <property type="entry name" value="PAS"/>
    <property type="match status" value="1"/>
</dbReference>
<reference evidence="1 2" key="1">
    <citation type="journal article" date="2019" name="Int. J. Syst. Evol. Microbiol.">
        <title>Capsulimonas corticalis gen. nov., sp. nov., an aerobic capsulated bacterium, of a novel bacterial order, Capsulimonadales ord. nov., of the class Armatimonadia of the phylum Armatimonadetes.</title>
        <authorList>
            <person name="Li J."/>
            <person name="Kudo C."/>
            <person name="Tonouchi A."/>
        </authorList>
    </citation>
    <scope>NUCLEOTIDE SEQUENCE [LARGE SCALE GENOMIC DNA]</scope>
    <source>
        <strain evidence="1 2">AX-7</strain>
    </source>
</reference>
<dbReference type="InterPro" id="IPR000014">
    <property type="entry name" value="PAS"/>
</dbReference>
<dbReference type="SUPFAM" id="SSF55781">
    <property type="entry name" value="GAF domain-like"/>
    <property type="match status" value="1"/>
</dbReference>
<keyword evidence="2" id="KW-1185">Reference proteome</keyword>
<dbReference type="KEGG" id="ccot:CCAX7_36100"/>
<dbReference type="InterPro" id="IPR029016">
    <property type="entry name" value="GAF-like_dom_sf"/>
</dbReference>
<dbReference type="AlphaFoldDB" id="A0A402D6Z2"/>